<evidence type="ECO:0000259" key="5">
    <source>
        <dbReference type="Pfam" id="PF00155"/>
    </source>
</evidence>
<organism evidence="6 7">
    <name type="scientific">Funneliformis caledonium</name>
    <dbReference type="NCBI Taxonomy" id="1117310"/>
    <lineage>
        <taxon>Eukaryota</taxon>
        <taxon>Fungi</taxon>
        <taxon>Fungi incertae sedis</taxon>
        <taxon>Mucoromycota</taxon>
        <taxon>Glomeromycotina</taxon>
        <taxon>Glomeromycetes</taxon>
        <taxon>Glomerales</taxon>
        <taxon>Glomeraceae</taxon>
        <taxon>Funneliformis</taxon>
    </lineage>
</organism>
<evidence type="ECO:0000313" key="7">
    <source>
        <dbReference type="Proteomes" id="UP000789570"/>
    </source>
</evidence>
<protein>
    <submittedName>
        <fullName evidence="6">12926_t:CDS:1</fullName>
    </submittedName>
</protein>
<dbReference type="GO" id="GO:0030170">
    <property type="term" value="F:pyridoxal phosphate binding"/>
    <property type="evidence" value="ECO:0007669"/>
    <property type="project" value="InterPro"/>
</dbReference>
<gene>
    <name evidence="6" type="ORF">FCALED_LOCUS10764</name>
</gene>
<dbReference type="AlphaFoldDB" id="A0A9N9DLC4"/>
<dbReference type="Proteomes" id="UP000789570">
    <property type="component" value="Unassembled WGS sequence"/>
</dbReference>
<evidence type="ECO:0000256" key="2">
    <source>
        <dbReference type="ARBA" id="ARBA00010008"/>
    </source>
</evidence>
<accession>A0A9N9DLC4</accession>
<evidence type="ECO:0000256" key="3">
    <source>
        <dbReference type="ARBA" id="ARBA00022679"/>
    </source>
</evidence>
<dbReference type="Gene3D" id="3.90.1150.10">
    <property type="entry name" value="Aspartate Aminotransferase, domain 1"/>
    <property type="match status" value="1"/>
</dbReference>
<keyword evidence="3" id="KW-0808">Transferase</keyword>
<keyword evidence="7" id="KW-1185">Reference proteome</keyword>
<comment type="caution">
    <text evidence="6">The sequence shown here is derived from an EMBL/GenBank/DDBJ whole genome shotgun (WGS) entry which is preliminary data.</text>
</comment>
<keyword evidence="4" id="KW-0663">Pyridoxal phosphate</keyword>
<dbReference type="InterPro" id="IPR004839">
    <property type="entry name" value="Aminotransferase_I/II_large"/>
</dbReference>
<evidence type="ECO:0000256" key="1">
    <source>
        <dbReference type="ARBA" id="ARBA00001933"/>
    </source>
</evidence>
<dbReference type="SUPFAM" id="SSF53383">
    <property type="entry name" value="PLP-dependent transferases"/>
    <property type="match status" value="1"/>
</dbReference>
<sequence>INCAYKVMSSEVGDQLRQNLRRLIHIFRSNINLPSNMLLPSDSAIQSILTPGNDNAVRLSRVIQEAGYNVKPIRSPTVPNGKERVRICIHADNTEEQIHGIINVIENYFKNQNVTNELNKDNDTFTNNYQIASKL</sequence>
<evidence type="ECO:0000256" key="4">
    <source>
        <dbReference type="ARBA" id="ARBA00022898"/>
    </source>
</evidence>
<comment type="similarity">
    <text evidence="2">Belongs to the class-II pyridoxal-phosphate-dependent aminotransferase family. BioF subfamily.</text>
</comment>
<dbReference type="InterPro" id="IPR050087">
    <property type="entry name" value="AON_synthase_class-II"/>
</dbReference>
<dbReference type="PANTHER" id="PTHR13693">
    <property type="entry name" value="CLASS II AMINOTRANSFERASE/8-AMINO-7-OXONONANOATE SYNTHASE"/>
    <property type="match status" value="1"/>
</dbReference>
<reference evidence="6" key="1">
    <citation type="submission" date="2021-06" db="EMBL/GenBank/DDBJ databases">
        <authorList>
            <person name="Kallberg Y."/>
            <person name="Tangrot J."/>
            <person name="Rosling A."/>
        </authorList>
    </citation>
    <scope>NUCLEOTIDE SEQUENCE</scope>
    <source>
        <strain evidence="6">UK204</strain>
    </source>
</reference>
<dbReference type="GO" id="GO:0016740">
    <property type="term" value="F:transferase activity"/>
    <property type="evidence" value="ECO:0007669"/>
    <property type="project" value="UniProtKB-KW"/>
</dbReference>
<dbReference type="Pfam" id="PF00155">
    <property type="entry name" value="Aminotran_1_2"/>
    <property type="match status" value="1"/>
</dbReference>
<name>A0A9N9DLC4_9GLOM</name>
<comment type="cofactor">
    <cofactor evidence="1">
        <name>pyridoxal 5'-phosphate</name>
        <dbReference type="ChEBI" id="CHEBI:597326"/>
    </cofactor>
</comment>
<dbReference type="InterPro" id="IPR015424">
    <property type="entry name" value="PyrdxlP-dep_Trfase"/>
</dbReference>
<feature type="non-terminal residue" evidence="6">
    <location>
        <position position="135"/>
    </location>
</feature>
<dbReference type="PANTHER" id="PTHR13693:SF77">
    <property type="entry name" value="8-AMINO-7-OXONONANOATE SYNTHASE"/>
    <property type="match status" value="1"/>
</dbReference>
<dbReference type="InterPro" id="IPR015422">
    <property type="entry name" value="PyrdxlP-dep_Trfase_small"/>
</dbReference>
<dbReference type="EMBL" id="CAJVPQ010004120">
    <property type="protein sequence ID" value="CAG8644998.1"/>
    <property type="molecule type" value="Genomic_DNA"/>
</dbReference>
<dbReference type="OrthoDB" id="2382073at2759"/>
<proteinExistence type="inferred from homology"/>
<evidence type="ECO:0000313" key="6">
    <source>
        <dbReference type="EMBL" id="CAG8644998.1"/>
    </source>
</evidence>
<feature type="domain" description="Aminotransferase class I/classII large" evidence="5">
    <location>
        <begin position="14"/>
        <end position="104"/>
    </location>
</feature>